<dbReference type="AlphaFoldDB" id="A7RW72"/>
<gene>
    <name evidence="3" type="ORF">NEMVEDRAFT_v1g203054</name>
</gene>
<sequence length="881" mass="101131">MSAGQSYYHKPRSQLLDNRLLHDLLDWQAANHPTDDALVHYDENKHRHNLSYATYRTQSRDLAAGLRNLGFSTADRLLIIAPNGLQYCVAMMAVSRIGACAVLMSTSGRRELDRFTAELLRKICHLSLVLDKWPFQKTNGQCGKVLDSIERRKIRREGGEGRWREDEKDKEDEQGGKRGENREQEVEGRWREDEKDKEDEQGGKRGRTESRRMKGIWRKDEKDKEDEQGGKRWRTESRRMKGIWRKDEKDKEDEQGGKRWRTESRRLKGRCRKDEKDKEDEQGGKRGRTESRRVEGRWREDEKDKEDEQGGKRGRTESRRVEGRWREDEKDKEDEQGGKRGRTESRKVKGRWRKDEKDKEDEQGEKRGRTESRKVKRRWRKDEKDKEDEQGGKRGRTESRKVEGRWREDEKDKRMSKEERGGEQRAGRWGIKGVLCDIGTNMKLLNGLRMLAPHLHAIVYRGTQPSVHGCAIHSYDWLIETGKSLTTSDVYHDAKDPMFVVLTSGTSGPCKASVISSYALINGHNLDTQGPQGPRNLALFNYKPMSVSSFLPIFALALIRGYRVVSVPHTLGCGRLEWVLSVIAAEGCATCSLPLNLVEDLVNRPSLVAKFPLPRITTFGFGGQFVPRKLIVSLLKLYPKTRAIYLYASTETFMTSIQIVTNQTREEQYGVMSIVPDVEVKVVDDVGNIVAMGTPGEILVRGVKTFLGYIDDTDMSSRAITAEGWVRTGDSGYFPEYGKLKLLGRLTDVVYKEVEASILHQPTPTILHFSIVKPLTRAANADKRDIDKVLVLLYPREIEEMLERHDGVTRAVVVGGDNSNDTICACVTGMKSRLGGLSEWWDEEFGVSFWKPERFVYLEKMPYAPSLKVDRWAIQRRVFSQ</sequence>
<dbReference type="HOGENOM" id="CLU_326869_0_0_1"/>
<dbReference type="STRING" id="45351.A7RW72"/>
<dbReference type="GO" id="GO:0006631">
    <property type="term" value="P:fatty acid metabolic process"/>
    <property type="evidence" value="ECO:0000318"/>
    <property type="project" value="GO_Central"/>
</dbReference>
<evidence type="ECO:0000259" key="2">
    <source>
        <dbReference type="Pfam" id="PF00501"/>
    </source>
</evidence>
<organism evidence="3 4">
    <name type="scientific">Nematostella vectensis</name>
    <name type="common">Starlet sea anemone</name>
    <dbReference type="NCBI Taxonomy" id="45351"/>
    <lineage>
        <taxon>Eukaryota</taxon>
        <taxon>Metazoa</taxon>
        <taxon>Cnidaria</taxon>
        <taxon>Anthozoa</taxon>
        <taxon>Hexacorallia</taxon>
        <taxon>Actiniaria</taxon>
        <taxon>Edwardsiidae</taxon>
        <taxon>Nematostella</taxon>
    </lineage>
</organism>
<dbReference type="PANTHER" id="PTHR42814">
    <property type="entry name" value="AMP-BINDING DOMAIN-CONTAINING PROTEIN"/>
    <property type="match status" value="1"/>
</dbReference>
<dbReference type="Proteomes" id="UP000001593">
    <property type="component" value="Unassembled WGS sequence"/>
</dbReference>
<dbReference type="InterPro" id="IPR000873">
    <property type="entry name" value="AMP-dep_synth/lig_dom"/>
</dbReference>
<feature type="domain" description="AMP-dependent synthetase/ligase" evidence="2">
    <location>
        <begin position="25"/>
        <end position="114"/>
    </location>
</feature>
<dbReference type="GO" id="GO:0031956">
    <property type="term" value="F:medium-chain fatty acid-CoA ligase activity"/>
    <property type="evidence" value="ECO:0000318"/>
    <property type="project" value="GO_Central"/>
</dbReference>
<dbReference type="EMBL" id="DS469546">
    <property type="protein sequence ID" value="EDO44216.1"/>
    <property type="molecule type" value="Genomic_DNA"/>
</dbReference>
<dbReference type="Gene3D" id="3.40.50.12780">
    <property type="entry name" value="N-terminal domain of ligase-like"/>
    <property type="match status" value="2"/>
</dbReference>
<proteinExistence type="predicted"/>
<feature type="compositionally biased region" description="Basic and acidic residues" evidence="1">
    <location>
        <begin position="364"/>
        <end position="373"/>
    </location>
</feature>
<dbReference type="eggNOG" id="KOG1177">
    <property type="taxonomic scope" value="Eukaryota"/>
</dbReference>
<evidence type="ECO:0000313" key="3">
    <source>
        <dbReference type="EMBL" id="EDO44216.1"/>
    </source>
</evidence>
<feature type="compositionally biased region" description="Basic and acidic residues" evidence="1">
    <location>
        <begin position="158"/>
        <end position="357"/>
    </location>
</feature>
<dbReference type="InParanoid" id="A7RW72"/>
<dbReference type="Pfam" id="PF00501">
    <property type="entry name" value="AMP-binding"/>
    <property type="match status" value="2"/>
</dbReference>
<feature type="compositionally biased region" description="Basic and acidic residues" evidence="1">
    <location>
        <begin position="380"/>
        <end position="424"/>
    </location>
</feature>
<reference evidence="3 4" key="1">
    <citation type="journal article" date="2007" name="Science">
        <title>Sea anemone genome reveals ancestral eumetazoan gene repertoire and genomic organization.</title>
        <authorList>
            <person name="Putnam N.H."/>
            <person name="Srivastava M."/>
            <person name="Hellsten U."/>
            <person name="Dirks B."/>
            <person name="Chapman J."/>
            <person name="Salamov A."/>
            <person name="Terry A."/>
            <person name="Shapiro H."/>
            <person name="Lindquist E."/>
            <person name="Kapitonov V.V."/>
            <person name="Jurka J."/>
            <person name="Genikhovich G."/>
            <person name="Grigoriev I.V."/>
            <person name="Lucas S.M."/>
            <person name="Steele R.E."/>
            <person name="Finnerty J.R."/>
            <person name="Technau U."/>
            <person name="Martindale M.Q."/>
            <person name="Rokhsar D.S."/>
        </authorList>
    </citation>
    <scope>NUCLEOTIDE SEQUENCE [LARGE SCALE GENOMIC DNA]</scope>
    <source>
        <strain evidence="4">CH2 X CH6</strain>
    </source>
</reference>
<dbReference type="PANTHER" id="PTHR42814:SF3">
    <property type="entry name" value="BETA-N-ACETYLHEXOSAMINIDASE"/>
    <property type="match status" value="1"/>
</dbReference>
<dbReference type="InterPro" id="IPR042099">
    <property type="entry name" value="ANL_N_sf"/>
</dbReference>
<keyword evidence="4" id="KW-1185">Reference proteome</keyword>
<protein>
    <recommendedName>
        <fullName evidence="2">AMP-dependent synthetase/ligase domain-containing protein</fullName>
    </recommendedName>
</protein>
<name>A7RW72_NEMVE</name>
<evidence type="ECO:0000313" key="4">
    <source>
        <dbReference type="Proteomes" id="UP000001593"/>
    </source>
</evidence>
<feature type="region of interest" description="Disordered" evidence="1">
    <location>
        <begin position="158"/>
        <end position="424"/>
    </location>
</feature>
<accession>A7RW72</accession>
<dbReference type="InterPro" id="IPR045851">
    <property type="entry name" value="AMP-bd_C_sf"/>
</dbReference>
<dbReference type="SUPFAM" id="SSF56801">
    <property type="entry name" value="Acetyl-CoA synthetase-like"/>
    <property type="match status" value="3"/>
</dbReference>
<dbReference type="Gene3D" id="3.30.300.30">
    <property type="match status" value="1"/>
</dbReference>
<feature type="domain" description="AMP-dependent synthetase/ligase" evidence="2">
    <location>
        <begin position="488"/>
        <end position="709"/>
    </location>
</feature>
<evidence type="ECO:0000256" key="1">
    <source>
        <dbReference type="SAM" id="MobiDB-lite"/>
    </source>
</evidence>